<proteinExistence type="predicted"/>
<reference evidence="1" key="1">
    <citation type="submission" date="2021-08" db="EMBL/GenBank/DDBJ databases">
        <title>WGS assembly of Ceratopteris richardii.</title>
        <authorList>
            <person name="Marchant D.B."/>
            <person name="Chen G."/>
            <person name="Jenkins J."/>
            <person name="Shu S."/>
            <person name="Leebens-Mack J."/>
            <person name="Grimwood J."/>
            <person name="Schmutz J."/>
            <person name="Soltis P."/>
            <person name="Soltis D."/>
            <person name="Chen Z.-H."/>
        </authorList>
    </citation>
    <scope>NUCLEOTIDE SEQUENCE</scope>
    <source>
        <strain evidence="1">Whitten #5841</strain>
        <tissue evidence="1">Leaf</tissue>
    </source>
</reference>
<evidence type="ECO:0000313" key="2">
    <source>
        <dbReference type="Proteomes" id="UP000825935"/>
    </source>
</evidence>
<keyword evidence="2" id="KW-1185">Reference proteome</keyword>
<gene>
    <name evidence="1" type="ORF">KP509_39G013200</name>
</gene>
<dbReference type="EMBL" id="CM035444">
    <property type="protein sequence ID" value="KAH7276591.1"/>
    <property type="molecule type" value="Genomic_DNA"/>
</dbReference>
<protein>
    <submittedName>
        <fullName evidence="1">Uncharacterized protein</fullName>
    </submittedName>
</protein>
<dbReference type="Gene3D" id="1.25.40.10">
    <property type="entry name" value="Tetratricopeptide repeat domain"/>
    <property type="match status" value="1"/>
</dbReference>
<name>A0A8T2PZB0_CERRI</name>
<dbReference type="Proteomes" id="UP000825935">
    <property type="component" value="Chromosome 39"/>
</dbReference>
<dbReference type="OMA" id="AVEPRNW"/>
<dbReference type="AlphaFoldDB" id="A0A8T2PZB0"/>
<evidence type="ECO:0000313" key="1">
    <source>
        <dbReference type="EMBL" id="KAH7276591.1"/>
    </source>
</evidence>
<comment type="caution">
    <text evidence="1">The sequence shown here is derived from an EMBL/GenBank/DDBJ whole genome shotgun (WGS) entry which is preliminary data.</text>
</comment>
<organism evidence="1 2">
    <name type="scientific">Ceratopteris richardii</name>
    <name type="common">Triangle waterfern</name>
    <dbReference type="NCBI Taxonomy" id="49495"/>
    <lineage>
        <taxon>Eukaryota</taxon>
        <taxon>Viridiplantae</taxon>
        <taxon>Streptophyta</taxon>
        <taxon>Embryophyta</taxon>
        <taxon>Tracheophyta</taxon>
        <taxon>Polypodiopsida</taxon>
        <taxon>Polypodiidae</taxon>
        <taxon>Polypodiales</taxon>
        <taxon>Pteridineae</taxon>
        <taxon>Pteridaceae</taxon>
        <taxon>Parkerioideae</taxon>
        <taxon>Ceratopteris</taxon>
    </lineage>
</organism>
<sequence>MSLYSHLLRPCPPPDKYMGIEANFYRILLSALCILPRSSEATFSRPHHSSNADRVTPVTAFKAEAPIGTVECYSQGCRPLYEDDDDACSALYSPAEQVDGATLATAGSGIPSVVLSSCDVQRILDSGGPWSDAERAQSYYEAVEAVEPRNWQLLLEHALFAWKVLGDCRRADGLFRRAMSLAPSNASVVAFHASFLWQTEDDW</sequence>
<accession>A0A8T2PZB0</accession>
<dbReference type="InterPro" id="IPR011990">
    <property type="entry name" value="TPR-like_helical_dom_sf"/>
</dbReference>